<dbReference type="STRING" id="56857.A0A200PLU5"/>
<dbReference type="InterPro" id="IPR006501">
    <property type="entry name" value="Pectinesterase_inhib_dom"/>
</dbReference>
<evidence type="ECO:0000256" key="3">
    <source>
        <dbReference type="ARBA" id="ARBA00038471"/>
    </source>
</evidence>
<dbReference type="CDD" id="cd15795">
    <property type="entry name" value="PMEI-Pla_a_1_like"/>
    <property type="match status" value="1"/>
</dbReference>
<dbReference type="OMA" id="SHCANTT"/>
<dbReference type="InterPro" id="IPR035513">
    <property type="entry name" value="Invertase/methylesterase_inhib"/>
</dbReference>
<dbReference type="FunCoup" id="A0A200PLU5">
    <property type="interactions" value="270"/>
</dbReference>
<evidence type="ECO:0000256" key="4">
    <source>
        <dbReference type="SAM" id="SignalP"/>
    </source>
</evidence>
<feature type="signal peptide" evidence="4">
    <location>
        <begin position="1"/>
        <end position="22"/>
    </location>
</feature>
<gene>
    <name evidence="6" type="ORF">BVC80_8605g3</name>
</gene>
<dbReference type="EMBL" id="MVGT01004529">
    <property type="protein sequence ID" value="OUZ99184.1"/>
    <property type="molecule type" value="Genomic_DNA"/>
</dbReference>
<dbReference type="GO" id="GO:0004857">
    <property type="term" value="F:enzyme inhibitor activity"/>
    <property type="evidence" value="ECO:0007669"/>
    <property type="project" value="InterPro"/>
</dbReference>
<dbReference type="SMART" id="SM00856">
    <property type="entry name" value="PMEI"/>
    <property type="match status" value="1"/>
</dbReference>
<sequence>MCPPFSLIFLSFFVLLFHGGFGVDLIEETCRKSVQTDPNLSYNFCLTSLQAVPKSHTSDLKGLGLISINLTKTNATHTNLYIKKLLNQKQISQYCKIRLIDCLDLYSDAIISLKNAIKDFTSRHNFEANIEVSAAMDASTTCEDGFDEMKKCSEASPLTKRNNDMFQLAAISLAIINMVG</sequence>
<evidence type="ECO:0000313" key="6">
    <source>
        <dbReference type="EMBL" id="OUZ99184.1"/>
    </source>
</evidence>
<keyword evidence="7" id="KW-1185">Reference proteome</keyword>
<dbReference type="OrthoDB" id="1915198at2759"/>
<dbReference type="InterPro" id="IPR034088">
    <property type="entry name" value="Pla_a_1-like"/>
</dbReference>
<dbReference type="NCBIfam" id="TIGR01614">
    <property type="entry name" value="PME_inhib"/>
    <property type="match status" value="1"/>
</dbReference>
<keyword evidence="1 4" id="KW-0732">Signal</keyword>
<proteinExistence type="inferred from homology"/>
<dbReference type="GO" id="GO:0005576">
    <property type="term" value="C:extracellular region"/>
    <property type="evidence" value="ECO:0007669"/>
    <property type="project" value="UniProtKB-ARBA"/>
</dbReference>
<feature type="domain" description="Pectinesterase inhibitor" evidence="5">
    <location>
        <begin position="21"/>
        <end position="175"/>
    </location>
</feature>
<keyword evidence="2" id="KW-1015">Disulfide bond</keyword>
<dbReference type="InParanoid" id="A0A200PLU5"/>
<dbReference type="AlphaFoldDB" id="A0A200PLU5"/>
<dbReference type="Pfam" id="PF04043">
    <property type="entry name" value="PMEI"/>
    <property type="match status" value="1"/>
</dbReference>
<comment type="caution">
    <text evidence="6">The sequence shown here is derived from an EMBL/GenBank/DDBJ whole genome shotgun (WGS) entry which is preliminary data.</text>
</comment>
<dbReference type="PANTHER" id="PTHR35357:SF17">
    <property type="entry name" value="PECTINESTERASE INHIBITOR 12"/>
    <property type="match status" value="1"/>
</dbReference>
<dbReference type="PANTHER" id="PTHR35357">
    <property type="entry name" value="OS02G0537100 PROTEIN"/>
    <property type="match status" value="1"/>
</dbReference>
<protein>
    <submittedName>
        <fullName evidence="6">Pectinesterase inhibitor domain</fullName>
    </submittedName>
</protein>
<comment type="similarity">
    <text evidence="3">Belongs to the PMEI family.</text>
</comment>
<dbReference type="FunFam" id="1.20.140.40:FF:000002">
    <property type="entry name" value="Putative invertase inhibitor"/>
    <property type="match status" value="1"/>
</dbReference>
<organism evidence="6 7">
    <name type="scientific">Macleaya cordata</name>
    <name type="common">Five-seeded plume-poppy</name>
    <name type="synonym">Bocconia cordata</name>
    <dbReference type="NCBI Taxonomy" id="56857"/>
    <lineage>
        <taxon>Eukaryota</taxon>
        <taxon>Viridiplantae</taxon>
        <taxon>Streptophyta</taxon>
        <taxon>Embryophyta</taxon>
        <taxon>Tracheophyta</taxon>
        <taxon>Spermatophyta</taxon>
        <taxon>Magnoliopsida</taxon>
        <taxon>Ranunculales</taxon>
        <taxon>Papaveraceae</taxon>
        <taxon>Papaveroideae</taxon>
        <taxon>Macleaya</taxon>
    </lineage>
</organism>
<dbReference type="Proteomes" id="UP000195402">
    <property type="component" value="Unassembled WGS sequence"/>
</dbReference>
<name>A0A200PLU5_MACCD</name>
<feature type="chain" id="PRO_5013256185" evidence="4">
    <location>
        <begin position="23"/>
        <end position="180"/>
    </location>
</feature>
<evidence type="ECO:0000256" key="1">
    <source>
        <dbReference type="ARBA" id="ARBA00022729"/>
    </source>
</evidence>
<accession>A0A200PLU5</accession>
<evidence type="ECO:0000256" key="2">
    <source>
        <dbReference type="ARBA" id="ARBA00023157"/>
    </source>
</evidence>
<evidence type="ECO:0000259" key="5">
    <source>
        <dbReference type="SMART" id="SM00856"/>
    </source>
</evidence>
<reference evidence="6 7" key="1">
    <citation type="journal article" date="2017" name="Mol. Plant">
        <title>The Genome of Medicinal Plant Macleaya cordata Provides New Insights into Benzylisoquinoline Alkaloids Metabolism.</title>
        <authorList>
            <person name="Liu X."/>
            <person name="Liu Y."/>
            <person name="Huang P."/>
            <person name="Ma Y."/>
            <person name="Qing Z."/>
            <person name="Tang Q."/>
            <person name="Cao H."/>
            <person name="Cheng P."/>
            <person name="Zheng Y."/>
            <person name="Yuan Z."/>
            <person name="Zhou Y."/>
            <person name="Liu J."/>
            <person name="Tang Z."/>
            <person name="Zhuo Y."/>
            <person name="Zhang Y."/>
            <person name="Yu L."/>
            <person name="Huang J."/>
            <person name="Yang P."/>
            <person name="Peng Q."/>
            <person name="Zhang J."/>
            <person name="Jiang W."/>
            <person name="Zhang Z."/>
            <person name="Lin K."/>
            <person name="Ro D.K."/>
            <person name="Chen X."/>
            <person name="Xiong X."/>
            <person name="Shang Y."/>
            <person name="Huang S."/>
            <person name="Zeng J."/>
        </authorList>
    </citation>
    <scope>NUCLEOTIDE SEQUENCE [LARGE SCALE GENOMIC DNA]</scope>
    <source>
        <strain evidence="7">cv. BLH2017</strain>
        <tissue evidence="6">Root</tissue>
    </source>
</reference>
<dbReference type="SUPFAM" id="SSF101148">
    <property type="entry name" value="Plant invertase/pectin methylesterase inhibitor"/>
    <property type="match status" value="1"/>
</dbReference>
<evidence type="ECO:0000313" key="7">
    <source>
        <dbReference type="Proteomes" id="UP000195402"/>
    </source>
</evidence>
<dbReference type="Gene3D" id="1.20.140.40">
    <property type="entry name" value="Invertase/pectin methylesterase inhibitor family protein"/>
    <property type="match status" value="1"/>
</dbReference>